<feature type="domain" description="Putative restriction endonuclease" evidence="1">
    <location>
        <begin position="19"/>
        <end position="163"/>
    </location>
</feature>
<protein>
    <recommendedName>
        <fullName evidence="1">Putative restriction endonuclease domain-containing protein</fullName>
    </recommendedName>
</protein>
<reference evidence="2" key="2">
    <citation type="submission" date="2020-09" db="EMBL/GenBank/DDBJ databases">
        <authorList>
            <person name="Sun Q."/>
            <person name="Ohkuma M."/>
        </authorList>
    </citation>
    <scope>NUCLEOTIDE SEQUENCE</scope>
    <source>
        <strain evidence="2">JCM 19831</strain>
    </source>
</reference>
<dbReference type="Gene3D" id="3.90.1570.10">
    <property type="entry name" value="tt1808, chain A"/>
    <property type="match status" value="1"/>
</dbReference>
<organism evidence="2 3">
    <name type="scientific">Dactylosporangium sucinum</name>
    <dbReference type="NCBI Taxonomy" id="1424081"/>
    <lineage>
        <taxon>Bacteria</taxon>
        <taxon>Bacillati</taxon>
        <taxon>Actinomycetota</taxon>
        <taxon>Actinomycetes</taxon>
        <taxon>Micromonosporales</taxon>
        <taxon>Micromonosporaceae</taxon>
        <taxon>Dactylosporangium</taxon>
    </lineage>
</organism>
<dbReference type="InterPro" id="IPR012296">
    <property type="entry name" value="Nuclease_put_TT1808"/>
</dbReference>
<dbReference type="PANTHER" id="PTHR35400:SF3">
    <property type="entry name" value="SLL1072 PROTEIN"/>
    <property type="match status" value="1"/>
</dbReference>
<dbReference type="EMBL" id="BMPI01000089">
    <property type="protein sequence ID" value="GGM82214.1"/>
    <property type="molecule type" value="Genomic_DNA"/>
</dbReference>
<dbReference type="Pfam" id="PF05685">
    <property type="entry name" value="Uma2"/>
    <property type="match status" value="1"/>
</dbReference>
<proteinExistence type="predicted"/>
<evidence type="ECO:0000313" key="3">
    <source>
        <dbReference type="Proteomes" id="UP000642070"/>
    </source>
</evidence>
<dbReference type="InterPro" id="IPR011335">
    <property type="entry name" value="Restrct_endonuc-II-like"/>
</dbReference>
<dbReference type="SUPFAM" id="SSF52980">
    <property type="entry name" value="Restriction endonuclease-like"/>
    <property type="match status" value="1"/>
</dbReference>
<keyword evidence="3" id="KW-1185">Reference proteome</keyword>
<dbReference type="CDD" id="cd06260">
    <property type="entry name" value="DUF820-like"/>
    <property type="match status" value="1"/>
</dbReference>
<dbReference type="AlphaFoldDB" id="A0A917UCP8"/>
<name>A0A917UCP8_9ACTN</name>
<dbReference type="Proteomes" id="UP000642070">
    <property type="component" value="Unassembled WGS sequence"/>
</dbReference>
<evidence type="ECO:0000259" key="1">
    <source>
        <dbReference type="Pfam" id="PF05685"/>
    </source>
</evidence>
<reference evidence="2" key="1">
    <citation type="journal article" date="2014" name="Int. J. Syst. Evol. Microbiol.">
        <title>Complete genome sequence of Corynebacterium casei LMG S-19264T (=DSM 44701T), isolated from a smear-ripened cheese.</title>
        <authorList>
            <consortium name="US DOE Joint Genome Institute (JGI-PGF)"/>
            <person name="Walter F."/>
            <person name="Albersmeier A."/>
            <person name="Kalinowski J."/>
            <person name="Ruckert C."/>
        </authorList>
    </citation>
    <scope>NUCLEOTIDE SEQUENCE</scope>
    <source>
        <strain evidence="2">JCM 19831</strain>
    </source>
</reference>
<sequence length="173" mass="19711">MLIELPDDWALRGELTVADVLAMREPEGFKVELHEGVPKMTPPPFPAHQRASGDLLVYFDRIGREAYHDIGVRFDDRHYRVPDVSVIRMGSTASDDNVQAPDIIDIVVEIVSRGSVDEDRVVKPKLYARFGIPEYWRAERAGDDWSVLMHRLEDGRYVLVRTVLLSELVREAG</sequence>
<evidence type="ECO:0000313" key="2">
    <source>
        <dbReference type="EMBL" id="GGM82214.1"/>
    </source>
</evidence>
<dbReference type="PANTHER" id="PTHR35400">
    <property type="entry name" value="SLR1083 PROTEIN"/>
    <property type="match status" value="1"/>
</dbReference>
<dbReference type="InterPro" id="IPR008538">
    <property type="entry name" value="Uma2"/>
</dbReference>
<accession>A0A917UCP8</accession>
<gene>
    <name evidence="2" type="ORF">GCM10007977_099620</name>
</gene>
<comment type="caution">
    <text evidence="2">The sequence shown here is derived from an EMBL/GenBank/DDBJ whole genome shotgun (WGS) entry which is preliminary data.</text>
</comment>